<evidence type="ECO:0000256" key="10">
    <source>
        <dbReference type="ARBA" id="ARBA00023002"/>
    </source>
</evidence>
<dbReference type="Gene3D" id="3.40.718.10">
    <property type="entry name" value="Isopropylmalate Dehydrogenase"/>
    <property type="match status" value="1"/>
</dbReference>
<sequence length="356" mass="39606">MTNEILILPGDGIGPEIMNEAIKIIDVCKKKGLEVILRYAKIGGDAIDTFGVPLPNETINMAKNARAILLGAVGGAKWDCLDIYNRPEKGLLKLRKSLNLFCNIRPIFLYKQLSEASSLKIEVISGLNIIIVRELIGGIYFGQPRGFNNYSGIRCGYNTCIYDETQIRNIGRVAFEIAINRKKRLCSIDKANVLETSMLWREVMCSLAYEYKDVELSHMYIDNAAMQLVREPKQFDVIVTDNMFGDIISDEAAMLTGSIGMLPSASLNNEGKGIFEPCHGSAPDIAGKNIANPLAMILSLAMMLRYSLFNTKLAERIENAVSNVLDWNLRTYDIAGDFKTRIISTKELGNMILEAF</sequence>
<dbReference type="GO" id="GO:0000287">
    <property type="term" value="F:magnesium ion binding"/>
    <property type="evidence" value="ECO:0007669"/>
    <property type="project" value="InterPro"/>
</dbReference>
<gene>
    <name evidence="14 17" type="primary">leuB</name>
    <name evidence="17" type="ORF">CEM_187</name>
</gene>
<keyword evidence="18" id="KW-1185">Reference proteome</keyword>
<feature type="binding site" evidence="14">
    <location>
        <position position="222"/>
    </location>
    <ligand>
        <name>substrate</name>
    </ligand>
</feature>
<evidence type="ECO:0000313" key="17">
    <source>
        <dbReference type="EMBL" id="CDZ16454.1"/>
    </source>
</evidence>
<proteinExistence type="inferred from homology"/>
<feature type="binding site" evidence="14">
    <location>
        <begin position="280"/>
        <end position="292"/>
    </location>
    <ligand>
        <name>NAD(+)</name>
        <dbReference type="ChEBI" id="CHEBI:57540"/>
    </ligand>
</feature>
<dbReference type="Proteomes" id="UP000032420">
    <property type="component" value="Chromosome I"/>
</dbReference>
<keyword evidence="7 14" id="KW-0028">Amino-acid biosynthesis</keyword>
<evidence type="ECO:0000256" key="7">
    <source>
        <dbReference type="ARBA" id="ARBA00022605"/>
    </source>
</evidence>
<dbReference type="OrthoDB" id="9806254at2"/>
<reference evidence="18" key="1">
    <citation type="submission" date="2014-07" db="EMBL/GenBank/DDBJ databases">
        <authorList>
            <person name="Santos-Garcia D."/>
        </authorList>
    </citation>
    <scope>NUCLEOTIDE SEQUENCE [LARGE SCALE GENOMIC DNA]</scope>
</reference>
<evidence type="ECO:0000256" key="4">
    <source>
        <dbReference type="ARBA" id="ARBA00008319"/>
    </source>
</evidence>
<dbReference type="PATRIC" id="fig|1495769.3.peg.177"/>
<comment type="catalytic activity">
    <reaction evidence="1 14 15">
        <text>(2R,3S)-3-isopropylmalate + NAD(+) = 4-methyl-2-oxopentanoate + CO2 + NADH</text>
        <dbReference type="Rhea" id="RHEA:32271"/>
        <dbReference type="ChEBI" id="CHEBI:16526"/>
        <dbReference type="ChEBI" id="CHEBI:17865"/>
        <dbReference type="ChEBI" id="CHEBI:35121"/>
        <dbReference type="ChEBI" id="CHEBI:57540"/>
        <dbReference type="ChEBI" id="CHEBI:57945"/>
        <dbReference type="EC" id="1.1.1.85"/>
    </reaction>
</comment>
<dbReference type="EC" id="1.1.1.85" evidence="14"/>
<evidence type="ECO:0000256" key="9">
    <source>
        <dbReference type="ARBA" id="ARBA00022842"/>
    </source>
</evidence>
<comment type="cofactor">
    <cofactor evidence="2">
        <name>Mn(2+)</name>
        <dbReference type="ChEBI" id="CHEBI:29035"/>
    </cofactor>
</comment>
<feature type="domain" description="Isopropylmalate dehydrogenase-like" evidence="16">
    <location>
        <begin position="4"/>
        <end position="352"/>
    </location>
</feature>
<dbReference type="InterPro" id="IPR004429">
    <property type="entry name" value="Isopropylmalate_DH"/>
</dbReference>
<name>A0A078KI55_9GAMM</name>
<feature type="binding site" evidence="14">
    <location>
        <position position="133"/>
    </location>
    <ligand>
        <name>substrate</name>
    </ligand>
</feature>
<evidence type="ECO:0000256" key="13">
    <source>
        <dbReference type="ARBA" id="ARBA00023304"/>
    </source>
</evidence>
<dbReference type="GO" id="GO:0051287">
    <property type="term" value="F:NAD binding"/>
    <property type="evidence" value="ECO:0007669"/>
    <property type="project" value="InterPro"/>
</dbReference>
<dbReference type="UniPathway" id="UPA00048">
    <property type="reaction ID" value="UER00072"/>
</dbReference>
<dbReference type="FunFam" id="3.40.718.10:FF:000006">
    <property type="entry name" value="3-isopropylmalate dehydrogenase"/>
    <property type="match status" value="1"/>
</dbReference>
<comment type="similarity">
    <text evidence="4 14">Belongs to the isocitrate and isopropylmalate dehydrogenases family. LeuB type 1 subfamily.</text>
</comment>
<comment type="function">
    <text evidence="14 15">Catalyzes the oxidation of 3-carboxy-2-hydroxy-4-methylpentanoate (3-isopropylmalate) to 3-carboxy-4-methyl-2-oxopentanoate. The product decarboxylates to 4-methyl-2 oxopentanoate.</text>
</comment>
<keyword evidence="9 14" id="KW-0460">Magnesium</keyword>
<dbReference type="PANTHER" id="PTHR42979">
    <property type="entry name" value="3-ISOPROPYLMALATE DEHYDROGENASE"/>
    <property type="match status" value="1"/>
</dbReference>
<evidence type="ECO:0000256" key="14">
    <source>
        <dbReference type="HAMAP-Rule" id="MF_01033"/>
    </source>
</evidence>
<dbReference type="PANTHER" id="PTHR42979:SF1">
    <property type="entry name" value="3-ISOPROPYLMALATE DEHYDROGENASE"/>
    <property type="match status" value="1"/>
</dbReference>
<keyword evidence="8 14" id="KW-0479">Metal-binding</keyword>
<feature type="binding site" evidence="14">
    <location>
        <position position="250"/>
    </location>
    <ligand>
        <name>Mg(2+)</name>
        <dbReference type="ChEBI" id="CHEBI:18420"/>
    </ligand>
</feature>
<evidence type="ECO:0000256" key="8">
    <source>
        <dbReference type="ARBA" id="ARBA00022723"/>
    </source>
</evidence>
<dbReference type="HAMAP" id="MF_01033">
    <property type="entry name" value="LeuB_type1"/>
    <property type="match status" value="1"/>
</dbReference>
<evidence type="ECO:0000259" key="16">
    <source>
        <dbReference type="SMART" id="SM01329"/>
    </source>
</evidence>
<keyword evidence="10 14" id="KW-0560">Oxidoreductase</keyword>
<evidence type="ECO:0000256" key="3">
    <source>
        <dbReference type="ARBA" id="ARBA00004762"/>
    </source>
</evidence>
<dbReference type="SUPFAM" id="SSF53659">
    <property type="entry name" value="Isocitrate/Isopropylmalate dehydrogenase-like"/>
    <property type="match status" value="1"/>
</dbReference>
<protein>
    <recommendedName>
        <fullName evidence="14">3-isopropylmalate dehydrogenase</fullName>
        <ecNumber evidence="14">1.1.1.85</ecNumber>
    </recommendedName>
    <alternativeName>
        <fullName evidence="14">3-IPM-DH</fullName>
    </alternativeName>
    <alternativeName>
        <fullName evidence="14">Beta-IPM dehydrogenase</fullName>
        <shortName evidence="14">IMDH</shortName>
    </alternativeName>
</protein>
<evidence type="ECO:0000256" key="5">
    <source>
        <dbReference type="ARBA" id="ARBA00011738"/>
    </source>
</evidence>
<keyword evidence="14" id="KW-0963">Cytoplasm</keyword>
<keyword evidence="6 14" id="KW-0432">Leucine biosynthesis</keyword>
<dbReference type="Pfam" id="PF00180">
    <property type="entry name" value="Iso_dh"/>
    <property type="match status" value="1"/>
</dbReference>
<dbReference type="InterPro" id="IPR019818">
    <property type="entry name" value="IsoCit/isopropylmalate_DH_CS"/>
</dbReference>
<dbReference type="EMBL" id="LM655252">
    <property type="protein sequence ID" value="CDZ16454.1"/>
    <property type="molecule type" value="Genomic_DNA"/>
</dbReference>
<feature type="binding site" evidence="14">
    <location>
        <begin position="75"/>
        <end position="88"/>
    </location>
    <ligand>
        <name>NAD(+)</name>
        <dbReference type="ChEBI" id="CHEBI:57540"/>
    </ligand>
</feature>
<dbReference type="GO" id="GO:0005829">
    <property type="term" value="C:cytosol"/>
    <property type="evidence" value="ECO:0007669"/>
    <property type="project" value="TreeGrafter"/>
</dbReference>
<evidence type="ECO:0000256" key="12">
    <source>
        <dbReference type="ARBA" id="ARBA00023211"/>
    </source>
</evidence>
<feature type="site" description="Important for catalysis" evidence="14">
    <location>
        <position position="140"/>
    </location>
</feature>
<dbReference type="KEGG" id="eme:CEM_187"/>
<dbReference type="HOGENOM" id="CLU_031953_0_3_6"/>
<evidence type="ECO:0000256" key="15">
    <source>
        <dbReference type="RuleBase" id="RU004445"/>
    </source>
</evidence>
<accession>A0A078KI55</accession>
<feature type="binding site" evidence="14">
    <location>
        <position position="222"/>
    </location>
    <ligand>
        <name>Mg(2+)</name>
        <dbReference type="ChEBI" id="CHEBI:18420"/>
    </ligand>
</feature>
<comment type="subcellular location">
    <subcellularLocation>
        <location evidence="14">Cytoplasm</location>
    </subcellularLocation>
</comment>
<evidence type="ECO:0000313" key="18">
    <source>
        <dbReference type="Proteomes" id="UP000032420"/>
    </source>
</evidence>
<dbReference type="GO" id="GO:0009098">
    <property type="term" value="P:L-leucine biosynthetic process"/>
    <property type="evidence" value="ECO:0007669"/>
    <property type="project" value="UniProtKB-UniRule"/>
</dbReference>
<evidence type="ECO:0000256" key="11">
    <source>
        <dbReference type="ARBA" id="ARBA00023027"/>
    </source>
</evidence>
<feature type="binding site" evidence="14">
    <location>
        <position position="105"/>
    </location>
    <ligand>
        <name>substrate</name>
    </ligand>
</feature>
<keyword evidence="13 14" id="KW-0100">Branched-chain amino acid biosynthesis</keyword>
<dbReference type="SMART" id="SM01329">
    <property type="entry name" value="Iso_dh"/>
    <property type="match status" value="1"/>
</dbReference>
<dbReference type="AlphaFoldDB" id="A0A078KI55"/>
<dbReference type="GO" id="GO:0003862">
    <property type="term" value="F:3-isopropylmalate dehydrogenase activity"/>
    <property type="evidence" value="ECO:0007669"/>
    <property type="project" value="UniProtKB-UniRule"/>
</dbReference>
<dbReference type="InterPro" id="IPR024084">
    <property type="entry name" value="IsoPropMal-DH-like_dom"/>
</dbReference>
<keyword evidence="12 14" id="KW-0464">Manganese</keyword>
<feature type="binding site" evidence="14">
    <location>
        <position position="246"/>
    </location>
    <ligand>
        <name>Mg(2+)</name>
        <dbReference type="ChEBI" id="CHEBI:18420"/>
    </ligand>
</feature>
<evidence type="ECO:0000256" key="2">
    <source>
        <dbReference type="ARBA" id="ARBA00001936"/>
    </source>
</evidence>
<evidence type="ECO:0000256" key="6">
    <source>
        <dbReference type="ARBA" id="ARBA00022430"/>
    </source>
</evidence>
<comment type="pathway">
    <text evidence="3 14 15">Amino-acid biosynthesis; L-leucine biosynthesis; L-leucine from 3-methyl-2-oxobutanoate: step 3/4.</text>
</comment>
<dbReference type="NCBIfam" id="TIGR00169">
    <property type="entry name" value="leuB"/>
    <property type="match status" value="1"/>
</dbReference>
<organism evidence="17 18">
    <name type="scientific">Candidatus Johnevansia muelleri</name>
    <dbReference type="NCBI Taxonomy" id="1495769"/>
    <lineage>
        <taxon>Bacteria</taxon>
        <taxon>Pseudomonadati</taxon>
        <taxon>Pseudomonadota</taxon>
        <taxon>Gammaproteobacteria</taxon>
        <taxon>Candidatus Johnevansiales</taxon>
        <taxon>Candidatus Johnevansiaceae</taxon>
        <taxon>Candidatus Johnevansia</taxon>
    </lineage>
</organism>
<comment type="cofactor">
    <cofactor evidence="14 15">
        <name>Mg(2+)</name>
        <dbReference type="ChEBI" id="CHEBI:18420"/>
    </cofactor>
    <cofactor evidence="14 15">
        <name>Mn(2+)</name>
        <dbReference type="ChEBI" id="CHEBI:29035"/>
    </cofactor>
    <text evidence="14 15">Binds 1 Mg(2+) or Mn(2+) ion per subunit.</text>
</comment>
<dbReference type="STRING" id="1495769.CEM_187"/>
<keyword evidence="11 14" id="KW-0520">NAD</keyword>
<dbReference type="PROSITE" id="PS00470">
    <property type="entry name" value="IDH_IMDH"/>
    <property type="match status" value="1"/>
</dbReference>
<feature type="site" description="Important for catalysis" evidence="14">
    <location>
        <position position="190"/>
    </location>
</feature>
<comment type="subunit">
    <text evidence="5 14 15">Homodimer.</text>
</comment>
<feature type="binding site" evidence="14">
    <location>
        <position position="95"/>
    </location>
    <ligand>
        <name>substrate</name>
    </ligand>
</feature>
<evidence type="ECO:0000256" key="1">
    <source>
        <dbReference type="ARBA" id="ARBA00000624"/>
    </source>
</evidence>